<keyword evidence="3" id="KW-0472">Membrane</keyword>
<sequence length="459" mass="50409">MRNLRRLMLLSMLIPLSGCGLLRSSPPTPPQLPTHWSMPSPATKEQTDFWASLGDADLPAVLAQALRQNDDIKLSALRAKLAQIQSSLSGLSRWPSDSLGFNAGVSRPMNSPEGFAPSTSRFAGGNFTLSYPLDIWGTAMAQREAAELDAQASENDWRAARLAICVAVAQTRWQLGYLHRLRTQAFADLHDARSTLELTQIRYRAGAISGGDQVFARQSVVSQQATLSQLEQQIVETRHAFALLMGAPPESPQPELDDLPDTVLPVPAAGLPVDLLSRRADVHAAELRVRSSLADADATRLSFYPSLTLTGSYGTSSPTLTQYLANPIGQLAAALTLPFVQFNTARLSNQSARVAYEAESVSFRKTLYRALQETEDALSARVRLSEQAQYLNEALALTQEAERVTFSRWQLGRTDIQPWLDAKGARRRATLNLMQNTLARRNNAVQIYAALGGDYHQRQ</sequence>
<dbReference type="GO" id="GO:0009279">
    <property type="term" value="C:cell outer membrane"/>
    <property type="evidence" value="ECO:0007669"/>
    <property type="project" value="UniProtKB-SubCell"/>
</dbReference>
<evidence type="ECO:0000256" key="1">
    <source>
        <dbReference type="ARBA" id="ARBA00004459"/>
    </source>
</evidence>
<dbReference type="Gene3D" id="2.20.200.10">
    <property type="entry name" value="Outer membrane efflux proteins (OEP)"/>
    <property type="match status" value="1"/>
</dbReference>
<keyword evidence="5" id="KW-1185">Reference proteome</keyword>
<keyword evidence="3" id="KW-1134">Transmembrane beta strand</keyword>
<name>A0A1X0WIZ9_9GAMM</name>
<comment type="subcellular location">
    <subcellularLocation>
        <location evidence="1 3">Cell outer membrane</location>
        <topology evidence="1 3">Lipid-anchor</topology>
    </subcellularLocation>
</comment>
<comment type="similarity">
    <text evidence="2 3">Belongs to the outer membrane factor (OMF) (TC 1.B.17) family.</text>
</comment>
<reference evidence="4 5" key="1">
    <citation type="journal article" date="2017" name="Int. J. Syst. Evol. Microbiol.">
        <title>Rouxiella badensis sp. nov. and Rouxiella silvae sp. nov. isolated from peat bog soil in Germany and emendation of the genus description.</title>
        <authorList>
            <person name="Le Fleche-Mateos A."/>
            <person name="Kugler J.H."/>
            <person name="Hansen S.H."/>
            <person name="Syldatk C."/>
            <person name="Hausmann R."/>
            <person name="Lomprez F."/>
            <person name="Vandenbogaert M."/>
            <person name="Manuguerra J.C."/>
            <person name="Grimont P.A."/>
        </authorList>
    </citation>
    <scope>NUCLEOTIDE SEQUENCE [LARGE SCALE GENOMIC DNA]</scope>
    <source>
        <strain evidence="4 5">DSM 100043</strain>
    </source>
</reference>
<dbReference type="PANTHER" id="PTHR30203">
    <property type="entry name" value="OUTER MEMBRANE CATION EFFLUX PROTEIN"/>
    <property type="match status" value="1"/>
</dbReference>
<dbReference type="Gene3D" id="1.20.1600.10">
    <property type="entry name" value="Outer membrane efflux proteins (OEP)"/>
    <property type="match status" value="1"/>
</dbReference>
<evidence type="ECO:0000256" key="3">
    <source>
        <dbReference type="RuleBase" id="RU362097"/>
    </source>
</evidence>
<dbReference type="Proteomes" id="UP000192536">
    <property type="component" value="Unassembled WGS sequence"/>
</dbReference>
<comment type="caution">
    <text evidence="4">The sequence shown here is derived from an EMBL/GenBank/DDBJ whole genome shotgun (WGS) entry which is preliminary data.</text>
</comment>
<dbReference type="PANTHER" id="PTHR30203:SF32">
    <property type="entry name" value="CATION EFFLUX SYSTEM PROTEIN CUSC"/>
    <property type="match status" value="1"/>
</dbReference>
<evidence type="ECO:0000256" key="2">
    <source>
        <dbReference type="ARBA" id="ARBA00007613"/>
    </source>
</evidence>
<keyword evidence="3" id="KW-0732">Signal</keyword>
<proteinExistence type="inferred from homology"/>
<dbReference type="GO" id="GO:0015562">
    <property type="term" value="F:efflux transmembrane transporter activity"/>
    <property type="evidence" value="ECO:0007669"/>
    <property type="project" value="InterPro"/>
</dbReference>
<dbReference type="AlphaFoldDB" id="A0A1X0WIZ9"/>
<evidence type="ECO:0000313" key="4">
    <source>
        <dbReference type="EMBL" id="ORJ26757.1"/>
    </source>
</evidence>
<gene>
    <name evidence="4" type="ORF">BS640_04960</name>
</gene>
<organism evidence="4 5">
    <name type="scientific">Rouxiella badensis</name>
    <dbReference type="NCBI Taxonomy" id="1646377"/>
    <lineage>
        <taxon>Bacteria</taxon>
        <taxon>Pseudomonadati</taxon>
        <taxon>Pseudomonadota</taxon>
        <taxon>Gammaproteobacteria</taxon>
        <taxon>Enterobacterales</taxon>
        <taxon>Yersiniaceae</taxon>
        <taxon>Rouxiella</taxon>
    </lineage>
</organism>
<dbReference type="EMBL" id="MRWE01000005">
    <property type="protein sequence ID" value="ORJ26757.1"/>
    <property type="molecule type" value="Genomic_DNA"/>
</dbReference>
<evidence type="ECO:0000313" key="5">
    <source>
        <dbReference type="Proteomes" id="UP000192536"/>
    </source>
</evidence>
<protein>
    <submittedName>
        <fullName evidence="4">Type I secretion protein TolC</fullName>
    </submittedName>
</protein>
<dbReference type="SUPFAM" id="SSF56954">
    <property type="entry name" value="Outer membrane efflux proteins (OEP)"/>
    <property type="match status" value="1"/>
</dbReference>
<accession>A0A1X0WIZ9</accession>
<feature type="chain" id="PRO_5011827862" evidence="3">
    <location>
        <begin position="23"/>
        <end position="459"/>
    </location>
</feature>
<dbReference type="NCBIfam" id="TIGR01845">
    <property type="entry name" value="outer_NodT"/>
    <property type="match status" value="1"/>
</dbReference>
<dbReference type="Pfam" id="PF02321">
    <property type="entry name" value="OEP"/>
    <property type="match status" value="2"/>
</dbReference>
<keyword evidence="3" id="KW-0564">Palmitate</keyword>
<feature type="signal peptide" evidence="3">
    <location>
        <begin position="1"/>
        <end position="22"/>
    </location>
</feature>
<keyword evidence="3" id="KW-0449">Lipoprotein</keyword>
<keyword evidence="3" id="KW-0812">Transmembrane</keyword>
<dbReference type="InterPro" id="IPR010131">
    <property type="entry name" value="MdtP/NodT-like"/>
</dbReference>
<dbReference type="STRING" id="1646377.BS640_04960"/>
<dbReference type="InterPro" id="IPR003423">
    <property type="entry name" value="OMP_efflux"/>
</dbReference>